<accession>A0ABT9CCS7</accession>
<feature type="domain" description="Cthe-2314-like HEPN" evidence="1">
    <location>
        <begin position="51"/>
        <end position="228"/>
    </location>
</feature>
<comment type="caution">
    <text evidence="2">The sequence shown here is derived from an EMBL/GenBank/DDBJ whole genome shotgun (WGS) entry which is preliminary data.</text>
</comment>
<name>A0ABT9CCS7_9BACL</name>
<dbReference type="Pfam" id="PF18730">
    <property type="entry name" value="HEPN_Cthe2314"/>
    <property type="match status" value="1"/>
</dbReference>
<evidence type="ECO:0000313" key="2">
    <source>
        <dbReference type="EMBL" id="MDO7907070.1"/>
    </source>
</evidence>
<gene>
    <name evidence="2" type="ORF">Q5741_11645</name>
</gene>
<dbReference type="Proteomes" id="UP001240171">
    <property type="component" value="Unassembled WGS sequence"/>
</dbReference>
<dbReference type="EMBL" id="JAUQTB010000005">
    <property type="protein sequence ID" value="MDO7907070.1"/>
    <property type="molecule type" value="Genomic_DNA"/>
</dbReference>
<evidence type="ECO:0000259" key="1">
    <source>
        <dbReference type="Pfam" id="PF18730"/>
    </source>
</evidence>
<dbReference type="RefSeq" id="WP_305024269.1">
    <property type="nucleotide sequence ID" value="NZ_JAUQTB010000005.1"/>
</dbReference>
<reference evidence="2 3" key="1">
    <citation type="submission" date="2023-07" db="EMBL/GenBank/DDBJ databases">
        <title>Paenibacillus sp. JX-17 nov. isolated from soil.</title>
        <authorList>
            <person name="Wan Y."/>
            <person name="Liu B."/>
        </authorList>
    </citation>
    <scope>NUCLEOTIDE SEQUENCE [LARGE SCALE GENOMIC DNA]</scope>
    <source>
        <strain evidence="2 3">JX-17</strain>
    </source>
</reference>
<evidence type="ECO:0000313" key="3">
    <source>
        <dbReference type="Proteomes" id="UP001240171"/>
    </source>
</evidence>
<protein>
    <submittedName>
        <fullName evidence="2">Cthe_2314 family HEPN domain-containing protein</fullName>
    </submittedName>
</protein>
<proteinExistence type="predicted"/>
<keyword evidence="3" id="KW-1185">Reference proteome</keyword>
<dbReference type="InterPro" id="IPR041394">
    <property type="entry name" value="HEPN_Cthe2314"/>
</dbReference>
<sequence>MLRTLLGELPRQNEGLMQEAIENMVTALQKLQTHIEQNNDPTHDYRRAEIFTQGLISSLDELEQSHFAAAFFRKKVKAGYVDDMTLEEQADYARYVYFYKDGFIRLFSVLDKLGNMLNDLYDLHTAKVKPHFSYFTVIRQFHYLKLHPELENKLYQINESYRDPVSRLRKRRNTEIHLMSAEMQDDLWQLHQSLHGKVELEDLDQHLEDLKLGLDMACKTLSAAFEYTIQLWGEKGLQPS</sequence>
<organism evidence="2 3">
    <name type="scientific">Paenibacillus lacisoli</name>
    <dbReference type="NCBI Taxonomy" id="3064525"/>
    <lineage>
        <taxon>Bacteria</taxon>
        <taxon>Bacillati</taxon>
        <taxon>Bacillota</taxon>
        <taxon>Bacilli</taxon>
        <taxon>Bacillales</taxon>
        <taxon>Paenibacillaceae</taxon>
        <taxon>Paenibacillus</taxon>
    </lineage>
</organism>